<dbReference type="SUPFAM" id="SSF55383">
    <property type="entry name" value="Copper amine oxidase, domain N"/>
    <property type="match status" value="1"/>
</dbReference>
<dbReference type="InterPro" id="IPR012854">
    <property type="entry name" value="Cu_amine_oxidase-like_N"/>
</dbReference>
<keyword evidence="1" id="KW-0732">Signal</keyword>
<sequence>MMHTTKKLGLAILTTAMMATGASGLASAQDYQTAVPIHATINAPANGAYSLAVNGSVVSGTSYMNKNGKDVMIPLRDLASALGYSVKWNGKSQSVELAKGAQWTSVKTGVDQYSFARMLITLGAAPELTNGKMYVPDSFAAQVLQAEVTRGTDTVEVTLADKKTITTEGFVTGIDVKDGEGSVRINGTGTEGLVLNVGPDTVVKAEDGTVLQWTDVQLGYEVKAVHSMAQTLSLPPQTSLYELIVKIPSAAPKMMLGTAGVIEDVSRAADGAVTVWIKGEALSDISQPEVKLTLNADTQLVTATGEKATADQLVKGARVIGFYGPMLTKSLPPIGTAWKLVVLPAAE</sequence>
<dbReference type="InterPro" id="IPR036582">
    <property type="entry name" value="Mao_N_sf"/>
</dbReference>
<proteinExistence type="predicted"/>
<protein>
    <submittedName>
        <fullName evidence="3">Copper amine oxidase N-terminal domain-containing protein</fullName>
    </submittedName>
</protein>
<dbReference type="Proteomes" id="UP001589747">
    <property type="component" value="Unassembled WGS sequence"/>
</dbReference>
<evidence type="ECO:0000256" key="1">
    <source>
        <dbReference type="SAM" id="SignalP"/>
    </source>
</evidence>
<name>A0ABV5KPZ7_9BACL</name>
<feature type="signal peptide" evidence="1">
    <location>
        <begin position="1"/>
        <end position="28"/>
    </location>
</feature>
<dbReference type="Gene3D" id="3.30.457.10">
    <property type="entry name" value="Copper amine oxidase-like, N-terminal domain"/>
    <property type="match status" value="1"/>
</dbReference>
<gene>
    <name evidence="3" type="ORF">ACFFSY_15380</name>
</gene>
<dbReference type="EMBL" id="JBHMDO010000024">
    <property type="protein sequence ID" value="MFB9327308.1"/>
    <property type="molecule type" value="Genomic_DNA"/>
</dbReference>
<reference evidence="3 4" key="1">
    <citation type="submission" date="2024-09" db="EMBL/GenBank/DDBJ databases">
        <authorList>
            <person name="Sun Q."/>
            <person name="Mori K."/>
        </authorList>
    </citation>
    <scope>NUCLEOTIDE SEQUENCE [LARGE SCALE GENOMIC DNA]</scope>
    <source>
        <strain evidence="3 4">TISTR 2452</strain>
    </source>
</reference>
<evidence type="ECO:0000259" key="2">
    <source>
        <dbReference type="Pfam" id="PF07833"/>
    </source>
</evidence>
<keyword evidence="4" id="KW-1185">Reference proteome</keyword>
<dbReference type="Pfam" id="PF07833">
    <property type="entry name" value="Cu_amine_oxidN1"/>
    <property type="match status" value="1"/>
</dbReference>
<feature type="domain" description="Copper amine oxidase-like N-terminal" evidence="2">
    <location>
        <begin position="54"/>
        <end position="158"/>
    </location>
</feature>
<dbReference type="RefSeq" id="WP_377495460.1">
    <property type="nucleotide sequence ID" value="NZ_JBHMDO010000024.1"/>
</dbReference>
<accession>A0ABV5KPZ7</accession>
<comment type="caution">
    <text evidence="3">The sequence shown here is derived from an EMBL/GenBank/DDBJ whole genome shotgun (WGS) entry which is preliminary data.</text>
</comment>
<feature type="chain" id="PRO_5045100894" evidence="1">
    <location>
        <begin position="29"/>
        <end position="347"/>
    </location>
</feature>
<organism evidence="3 4">
    <name type="scientific">Paenibacillus aurantiacus</name>
    <dbReference type="NCBI Taxonomy" id="1936118"/>
    <lineage>
        <taxon>Bacteria</taxon>
        <taxon>Bacillati</taxon>
        <taxon>Bacillota</taxon>
        <taxon>Bacilli</taxon>
        <taxon>Bacillales</taxon>
        <taxon>Paenibacillaceae</taxon>
        <taxon>Paenibacillus</taxon>
    </lineage>
</organism>
<evidence type="ECO:0000313" key="4">
    <source>
        <dbReference type="Proteomes" id="UP001589747"/>
    </source>
</evidence>
<evidence type="ECO:0000313" key="3">
    <source>
        <dbReference type="EMBL" id="MFB9327308.1"/>
    </source>
</evidence>